<evidence type="ECO:0000256" key="10">
    <source>
        <dbReference type="SAM" id="Phobius"/>
    </source>
</evidence>
<keyword evidence="10" id="KW-0812">Transmembrane</keyword>
<dbReference type="Proteomes" id="UP001501231">
    <property type="component" value="Unassembled WGS sequence"/>
</dbReference>
<evidence type="ECO:0000256" key="5">
    <source>
        <dbReference type="ARBA" id="ARBA00022741"/>
    </source>
</evidence>
<evidence type="ECO:0000256" key="8">
    <source>
        <dbReference type="ARBA" id="ARBA00023012"/>
    </source>
</evidence>
<dbReference type="GO" id="GO:0016301">
    <property type="term" value="F:kinase activity"/>
    <property type="evidence" value="ECO:0007669"/>
    <property type="project" value="UniProtKB-KW"/>
</dbReference>
<dbReference type="PANTHER" id="PTHR24421:SF10">
    <property type="entry name" value="NITRATE_NITRITE SENSOR PROTEIN NARQ"/>
    <property type="match status" value="1"/>
</dbReference>
<evidence type="ECO:0000313" key="13">
    <source>
        <dbReference type="EMBL" id="GAA2400029.1"/>
    </source>
</evidence>
<accession>A0ABN3IDE2</accession>
<feature type="domain" description="Signal transduction histidine kinase subgroup 3 dimerisation and phosphoacceptor" evidence="12">
    <location>
        <begin position="242"/>
        <end position="306"/>
    </location>
</feature>
<dbReference type="EMBL" id="BAAARW010000002">
    <property type="protein sequence ID" value="GAA2400029.1"/>
    <property type="molecule type" value="Genomic_DNA"/>
</dbReference>
<keyword evidence="6 13" id="KW-0418">Kinase</keyword>
<keyword evidence="5" id="KW-0547">Nucleotide-binding</keyword>
<evidence type="ECO:0000256" key="3">
    <source>
        <dbReference type="ARBA" id="ARBA00022553"/>
    </source>
</evidence>
<keyword evidence="10" id="KW-0472">Membrane</keyword>
<keyword evidence="7" id="KW-0067">ATP-binding</keyword>
<feature type="domain" description="Histidine kinase/HSP90-like ATPase" evidence="11">
    <location>
        <begin position="355"/>
        <end position="449"/>
    </location>
</feature>
<dbReference type="Gene3D" id="1.20.5.1930">
    <property type="match status" value="1"/>
</dbReference>
<organism evidence="13 14">
    <name type="scientific">Actinomadura vinacea</name>
    <dbReference type="NCBI Taxonomy" id="115336"/>
    <lineage>
        <taxon>Bacteria</taxon>
        <taxon>Bacillati</taxon>
        <taxon>Actinomycetota</taxon>
        <taxon>Actinomycetes</taxon>
        <taxon>Streptosporangiales</taxon>
        <taxon>Thermomonosporaceae</taxon>
        <taxon>Actinomadura</taxon>
    </lineage>
</organism>
<dbReference type="SUPFAM" id="SSF55874">
    <property type="entry name" value="ATPase domain of HSP90 chaperone/DNA topoisomerase II/histidine kinase"/>
    <property type="match status" value="1"/>
</dbReference>
<keyword evidence="14" id="KW-1185">Reference proteome</keyword>
<evidence type="ECO:0000259" key="11">
    <source>
        <dbReference type="Pfam" id="PF02518"/>
    </source>
</evidence>
<feature type="region of interest" description="Disordered" evidence="9">
    <location>
        <begin position="446"/>
        <end position="473"/>
    </location>
</feature>
<feature type="transmembrane region" description="Helical" evidence="10">
    <location>
        <begin position="193"/>
        <end position="213"/>
    </location>
</feature>
<dbReference type="Pfam" id="PF02518">
    <property type="entry name" value="HATPase_c"/>
    <property type="match status" value="1"/>
</dbReference>
<feature type="transmembrane region" description="Helical" evidence="10">
    <location>
        <begin position="61"/>
        <end position="80"/>
    </location>
</feature>
<keyword evidence="10" id="KW-1133">Transmembrane helix</keyword>
<evidence type="ECO:0000256" key="4">
    <source>
        <dbReference type="ARBA" id="ARBA00022679"/>
    </source>
</evidence>
<protein>
    <recommendedName>
        <fullName evidence="2">histidine kinase</fullName>
        <ecNumber evidence="2">2.7.13.3</ecNumber>
    </recommendedName>
</protein>
<evidence type="ECO:0000313" key="14">
    <source>
        <dbReference type="Proteomes" id="UP001501231"/>
    </source>
</evidence>
<dbReference type="PANTHER" id="PTHR24421">
    <property type="entry name" value="NITRATE/NITRITE SENSOR PROTEIN NARX-RELATED"/>
    <property type="match status" value="1"/>
</dbReference>
<evidence type="ECO:0000256" key="7">
    <source>
        <dbReference type="ARBA" id="ARBA00022840"/>
    </source>
</evidence>
<feature type="transmembrane region" description="Helical" evidence="10">
    <location>
        <begin position="92"/>
        <end position="110"/>
    </location>
</feature>
<evidence type="ECO:0000256" key="9">
    <source>
        <dbReference type="SAM" id="MobiDB-lite"/>
    </source>
</evidence>
<reference evidence="13 14" key="1">
    <citation type="journal article" date="2019" name="Int. J. Syst. Evol. Microbiol.">
        <title>The Global Catalogue of Microorganisms (GCM) 10K type strain sequencing project: providing services to taxonomists for standard genome sequencing and annotation.</title>
        <authorList>
            <consortium name="The Broad Institute Genomics Platform"/>
            <consortium name="The Broad Institute Genome Sequencing Center for Infectious Disease"/>
            <person name="Wu L."/>
            <person name="Ma J."/>
        </authorList>
    </citation>
    <scope>NUCLEOTIDE SEQUENCE [LARGE SCALE GENOMIC DNA]</scope>
    <source>
        <strain evidence="13 14">JCM 3325</strain>
    </source>
</reference>
<gene>
    <name evidence="13" type="ORF">GCM10010191_03930</name>
</gene>
<dbReference type="InterPro" id="IPR036890">
    <property type="entry name" value="HATPase_C_sf"/>
</dbReference>
<evidence type="ECO:0000256" key="6">
    <source>
        <dbReference type="ARBA" id="ARBA00022777"/>
    </source>
</evidence>
<dbReference type="InterPro" id="IPR011712">
    <property type="entry name" value="Sig_transdc_His_kin_sub3_dim/P"/>
</dbReference>
<comment type="caution">
    <text evidence="13">The sequence shown here is derived from an EMBL/GenBank/DDBJ whole genome shotgun (WGS) entry which is preliminary data.</text>
</comment>
<evidence type="ECO:0000256" key="1">
    <source>
        <dbReference type="ARBA" id="ARBA00000085"/>
    </source>
</evidence>
<dbReference type="InterPro" id="IPR050482">
    <property type="entry name" value="Sensor_HK_TwoCompSys"/>
</dbReference>
<proteinExistence type="predicted"/>
<dbReference type="InterPro" id="IPR003594">
    <property type="entry name" value="HATPase_dom"/>
</dbReference>
<dbReference type="EC" id="2.7.13.3" evidence="2"/>
<dbReference type="Gene3D" id="3.30.565.10">
    <property type="entry name" value="Histidine kinase-like ATPase, C-terminal domain"/>
    <property type="match status" value="1"/>
</dbReference>
<dbReference type="CDD" id="cd16917">
    <property type="entry name" value="HATPase_UhpB-NarQ-NarX-like"/>
    <property type="match status" value="1"/>
</dbReference>
<keyword evidence="8" id="KW-0902">Two-component regulatory system</keyword>
<feature type="transmembrane region" description="Helical" evidence="10">
    <location>
        <begin position="116"/>
        <end position="138"/>
    </location>
</feature>
<keyword evidence="3" id="KW-0597">Phosphoprotein</keyword>
<evidence type="ECO:0000256" key="2">
    <source>
        <dbReference type="ARBA" id="ARBA00012438"/>
    </source>
</evidence>
<evidence type="ECO:0000259" key="12">
    <source>
        <dbReference type="Pfam" id="PF07730"/>
    </source>
</evidence>
<feature type="transmembrane region" description="Helical" evidence="10">
    <location>
        <begin position="170"/>
        <end position="187"/>
    </location>
</feature>
<sequence>MPEASIIGQIAKRCRARTKHGQGASRQASPWAVIAKNTAADLAPAAGEPLLPLRRAGWTAWAPHVFVALYAICFCGLIWHTLIEDFGVPNQVAACLGFAQALALPLALYWPLSGWWLSLAAGVAAAVAAAAAPGWAVARETVALWPGPDLAAHLSVLALVGMRVRLRAQVEMWALTLVAGIALAVAFPDRDPFTGVLSMSVYSAVVLVAVGALRSRGEAMRRLAEQRGISERERARRALLEERARIARELHDVVAHHMSVIAIQAEAAPLRVPDPPGELTRSFATIRGNAVEALTELHRVLDVLRGDHGPPVPEEEDAPQPTLDRLDDLLSGVRGAGLSVAVEVAGTRRPLAQGVELSAYRIVQEALSNVLRHAQGAEVTVTLDYSPDRLDVHVTNTAGTGAGASGRAAASGGGHGLVGMRERAAMLGGTLTAGARPGGGYAVLARLPTAPSGRPPAELPVVEPVTPQREGPR</sequence>
<comment type="catalytic activity">
    <reaction evidence="1">
        <text>ATP + protein L-histidine = ADP + protein N-phospho-L-histidine.</text>
        <dbReference type="EC" id="2.7.13.3"/>
    </reaction>
</comment>
<keyword evidence="4" id="KW-0808">Transferase</keyword>
<name>A0ABN3IDE2_9ACTN</name>
<dbReference type="Pfam" id="PF07730">
    <property type="entry name" value="HisKA_3"/>
    <property type="match status" value="1"/>
</dbReference>